<gene>
    <name evidence="1" type="ORF">CLV71_109161</name>
</gene>
<name>A0A4R7VFB7_9PSEU</name>
<evidence type="ECO:0000313" key="2">
    <source>
        <dbReference type="Proteomes" id="UP000294927"/>
    </source>
</evidence>
<dbReference type="AlphaFoldDB" id="A0A4R7VFB7"/>
<protein>
    <submittedName>
        <fullName evidence="1">Uncharacterized protein</fullName>
    </submittedName>
</protein>
<dbReference type="EMBL" id="SOCP01000009">
    <property type="protein sequence ID" value="TDV47926.1"/>
    <property type="molecule type" value="Genomic_DNA"/>
</dbReference>
<evidence type="ECO:0000313" key="1">
    <source>
        <dbReference type="EMBL" id="TDV47926.1"/>
    </source>
</evidence>
<dbReference type="RefSeq" id="WP_133905209.1">
    <property type="nucleotide sequence ID" value="NZ_SOCP01000009.1"/>
</dbReference>
<keyword evidence="2" id="KW-1185">Reference proteome</keyword>
<dbReference type="Proteomes" id="UP000294927">
    <property type="component" value="Unassembled WGS sequence"/>
</dbReference>
<reference evidence="1 2" key="1">
    <citation type="submission" date="2019-03" db="EMBL/GenBank/DDBJ databases">
        <title>Genomic Encyclopedia of Archaeal and Bacterial Type Strains, Phase II (KMG-II): from individual species to whole genera.</title>
        <authorList>
            <person name="Goeker M."/>
        </authorList>
    </citation>
    <scope>NUCLEOTIDE SEQUENCE [LARGE SCALE GENOMIC DNA]</scope>
    <source>
        <strain evidence="1 2">DSM 45499</strain>
    </source>
</reference>
<accession>A0A4R7VFB7</accession>
<sequence>MGTVLLVVVLVVVVAAVLFAVALARKGKRKYEARTGGPGLAPNAPREWAGAHTPEARLHRRLAAAARSLDAQPMGDAVTIEQRVTIEQQIQQLDEQLVAVASVPGNSSGVADMEPLVSDVERAVAQLATTGVDMDLLKRNQAELDAGEPGT</sequence>
<organism evidence="1 2">
    <name type="scientific">Actinophytocola oryzae</name>
    <dbReference type="NCBI Taxonomy" id="502181"/>
    <lineage>
        <taxon>Bacteria</taxon>
        <taxon>Bacillati</taxon>
        <taxon>Actinomycetota</taxon>
        <taxon>Actinomycetes</taxon>
        <taxon>Pseudonocardiales</taxon>
        <taxon>Pseudonocardiaceae</taxon>
    </lineage>
</organism>
<proteinExistence type="predicted"/>
<comment type="caution">
    <text evidence="1">The sequence shown here is derived from an EMBL/GenBank/DDBJ whole genome shotgun (WGS) entry which is preliminary data.</text>
</comment>